<name>A0A448XE11_9PLAT</name>
<evidence type="ECO:0000313" key="2">
    <source>
        <dbReference type="Proteomes" id="UP000784294"/>
    </source>
</evidence>
<protein>
    <submittedName>
        <fullName evidence="1">Uncharacterized protein</fullName>
    </submittedName>
</protein>
<dbReference type="EMBL" id="CAAALY010247791">
    <property type="protein sequence ID" value="VEL34501.1"/>
    <property type="molecule type" value="Genomic_DNA"/>
</dbReference>
<accession>A0A448XE11</accession>
<proteinExistence type="predicted"/>
<sequence length="92" mass="10792">MPFSCPISTLCSASLDFCNQQPLKAFSCCSRGIRRRLLVREAMEAMIEEHQWTPGNIFFALLQRFSWFDNWLKRRKSMSLRRHGINASLHSQ</sequence>
<reference evidence="1" key="1">
    <citation type="submission" date="2018-11" db="EMBL/GenBank/DDBJ databases">
        <authorList>
            <consortium name="Pathogen Informatics"/>
        </authorList>
    </citation>
    <scope>NUCLEOTIDE SEQUENCE</scope>
</reference>
<dbReference type="AlphaFoldDB" id="A0A448XE11"/>
<dbReference type="OrthoDB" id="44277at2759"/>
<evidence type="ECO:0000313" key="1">
    <source>
        <dbReference type="EMBL" id="VEL34501.1"/>
    </source>
</evidence>
<keyword evidence="2" id="KW-1185">Reference proteome</keyword>
<comment type="caution">
    <text evidence="1">The sequence shown here is derived from an EMBL/GenBank/DDBJ whole genome shotgun (WGS) entry which is preliminary data.</text>
</comment>
<organism evidence="1 2">
    <name type="scientific">Protopolystoma xenopodis</name>
    <dbReference type="NCBI Taxonomy" id="117903"/>
    <lineage>
        <taxon>Eukaryota</taxon>
        <taxon>Metazoa</taxon>
        <taxon>Spiralia</taxon>
        <taxon>Lophotrochozoa</taxon>
        <taxon>Platyhelminthes</taxon>
        <taxon>Monogenea</taxon>
        <taxon>Polyopisthocotylea</taxon>
        <taxon>Polystomatidea</taxon>
        <taxon>Polystomatidae</taxon>
        <taxon>Protopolystoma</taxon>
    </lineage>
</organism>
<dbReference type="Proteomes" id="UP000784294">
    <property type="component" value="Unassembled WGS sequence"/>
</dbReference>
<gene>
    <name evidence="1" type="ORF">PXEA_LOCUS27941</name>
</gene>